<evidence type="ECO:0000256" key="2">
    <source>
        <dbReference type="SAM" id="MobiDB-lite"/>
    </source>
</evidence>
<feature type="region of interest" description="Disordered" evidence="2">
    <location>
        <begin position="136"/>
        <end position="242"/>
    </location>
</feature>
<dbReference type="Proteomes" id="UP000075901">
    <property type="component" value="Unassembled WGS sequence"/>
</dbReference>
<dbReference type="SUPFAM" id="SSF50353">
    <property type="entry name" value="Cytokine"/>
    <property type="match status" value="1"/>
</dbReference>
<dbReference type="CDD" id="cd23307">
    <property type="entry name" value="beta-trefoil_FGF8-like"/>
    <property type="match status" value="1"/>
</dbReference>
<dbReference type="Pfam" id="PF00167">
    <property type="entry name" value="FGF"/>
    <property type="match status" value="1"/>
</dbReference>
<dbReference type="InterPro" id="IPR002209">
    <property type="entry name" value="Fibroblast_GF_fam"/>
</dbReference>
<feature type="compositionally biased region" description="Basic residues" evidence="2">
    <location>
        <begin position="211"/>
        <end position="221"/>
    </location>
</feature>
<dbReference type="GO" id="GO:0008083">
    <property type="term" value="F:growth factor activity"/>
    <property type="evidence" value="ECO:0007669"/>
    <property type="project" value="InterPro"/>
</dbReference>
<comment type="similarity">
    <text evidence="1">Belongs to the heparin-binding growth factors family.</text>
</comment>
<sequence length="384" mass="41624">MPNECFVFSFQFPEVFSLNATRTRDNRAAVTIYSKETDSYICFDKNWRTKAMRGKANMSKRRCMFFENIDASGAFRFRSVVNQNRSLGFQKNGKPIGGLRAGGGAKGGSPGDAVDGRKRTINEKCYNFQKLTATTSKEVPQQDYNQPQQRPVAKVARPQQQQQQQQQSSQPQPRQRHHRQQEQRKDVSAGEGNALLTSSYSDGMSNQRQQPPHRHRHKHGTGSRQGSKLQQGHPNLDSGFTGATASLPSATLSSLYGSNVGYGKGTHHRRSHLNSPVSGDASMLPSALSALVTKLPPKSTVHAGHLGTALGLLDAGSAGGMAGTGMYRKERPALEPTHGRVASGHTVGVNGKKKTPNSNNGTSARGRNASTKFTPALWTGGLSL</sequence>
<feature type="compositionally biased region" description="Polar residues" evidence="2">
    <location>
        <begin position="222"/>
        <end position="233"/>
    </location>
</feature>
<dbReference type="EnsemblMetazoa" id="AMAM005905-RA">
    <property type="protein sequence ID" value="AMAM005905-PA"/>
    <property type="gene ID" value="AMAM005905"/>
</dbReference>
<reference evidence="4" key="1">
    <citation type="submission" date="2013-09" db="EMBL/GenBank/DDBJ databases">
        <title>The Genome Sequence of Anopheles maculatus species B.</title>
        <authorList>
            <consortium name="The Broad Institute Genomics Platform"/>
            <person name="Neafsey D.E."/>
            <person name="Besansky N."/>
            <person name="Howell P."/>
            <person name="Walton C."/>
            <person name="Young S.K."/>
            <person name="Zeng Q."/>
            <person name="Gargeya S."/>
            <person name="Fitzgerald M."/>
            <person name="Haas B."/>
            <person name="Abouelleil A."/>
            <person name="Allen A.W."/>
            <person name="Alvarado L."/>
            <person name="Arachchi H.M."/>
            <person name="Berlin A.M."/>
            <person name="Chapman S.B."/>
            <person name="Gainer-Dewar J."/>
            <person name="Goldberg J."/>
            <person name="Griggs A."/>
            <person name="Gujja S."/>
            <person name="Hansen M."/>
            <person name="Howarth C."/>
            <person name="Imamovic A."/>
            <person name="Ireland A."/>
            <person name="Larimer J."/>
            <person name="McCowan C."/>
            <person name="Murphy C."/>
            <person name="Pearson M."/>
            <person name="Poon T.W."/>
            <person name="Priest M."/>
            <person name="Roberts A."/>
            <person name="Saif S."/>
            <person name="Shea T."/>
            <person name="Sisk P."/>
            <person name="Sykes S."/>
            <person name="Wortman J."/>
            <person name="Nusbaum C."/>
            <person name="Birren B."/>
        </authorList>
    </citation>
    <scope>NUCLEOTIDE SEQUENCE [LARGE SCALE GENOMIC DNA]</scope>
    <source>
        <strain evidence="4">maculatus3</strain>
    </source>
</reference>
<organism evidence="3 4">
    <name type="scientific">Anopheles maculatus</name>
    <dbReference type="NCBI Taxonomy" id="74869"/>
    <lineage>
        <taxon>Eukaryota</taxon>
        <taxon>Metazoa</taxon>
        <taxon>Ecdysozoa</taxon>
        <taxon>Arthropoda</taxon>
        <taxon>Hexapoda</taxon>
        <taxon>Insecta</taxon>
        <taxon>Pterygota</taxon>
        <taxon>Neoptera</taxon>
        <taxon>Endopterygota</taxon>
        <taxon>Diptera</taxon>
        <taxon>Nematocera</taxon>
        <taxon>Culicoidea</taxon>
        <taxon>Culicidae</taxon>
        <taxon>Anophelinae</taxon>
        <taxon>Anopheles</taxon>
        <taxon>Anopheles maculatus group</taxon>
    </lineage>
</organism>
<dbReference type="VEuPathDB" id="VectorBase:AMAM005905"/>
<evidence type="ECO:0000313" key="3">
    <source>
        <dbReference type="EnsemblMetazoa" id="AMAM005905-PA"/>
    </source>
</evidence>
<proteinExistence type="inferred from homology"/>
<dbReference type="InterPro" id="IPR008996">
    <property type="entry name" value="IL1/FGF"/>
</dbReference>
<feature type="compositionally biased region" description="Polar residues" evidence="2">
    <location>
        <begin position="356"/>
        <end position="373"/>
    </location>
</feature>
<feature type="compositionally biased region" description="Polar residues" evidence="2">
    <location>
        <begin position="136"/>
        <end position="149"/>
    </location>
</feature>
<feature type="compositionally biased region" description="Low complexity" evidence="2">
    <location>
        <begin position="157"/>
        <end position="173"/>
    </location>
</feature>
<evidence type="ECO:0000313" key="4">
    <source>
        <dbReference type="Proteomes" id="UP000075901"/>
    </source>
</evidence>
<dbReference type="AlphaFoldDB" id="A0A182SFS0"/>
<evidence type="ECO:0000256" key="1">
    <source>
        <dbReference type="ARBA" id="ARBA00007936"/>
    </source>
</evidence>
<protein>
    <submittedName>
        <fullName evidence="3">Uncharacterized protein</fullName>
    </submittedName>
</protein>
<feature type="compositionally biased region" description="Gly residues" evidence="2">
    <location>
        <begin position="95"/>
        <end position="110"/>
    </location>
</feature>
<reference evidence="3" key="2">
    <citation type="submission" date="2020-05" db="UniProtKB">
        <authorList>
            <consortium name="EnsemblMetazoa"/>
        </authorList>
    </citation>
    <scope>IDENTIFICATION</scope>
    <source>
        <strain evidence="3">maculatus3</strain>
    </source>
</reference>
<feature type="compositionally biased region" description="Polar residues" evidence="2">
    <location>
        <begin position="195"/>
        <end position="206"/>
    </location>
</feature>
<accession>A0A182SFS0</accession>
<feature type="region of interest" description="Disordered" evidence="2">
    <location>
        <begin position="336"/>
        <end position="373"/>
    </location>
</feature>
<keyword evidence="4" id="KW-1185">Reference proteome</keyword>
<dbReference type="Gene3D" id="2.80.10.50">
    <property type="match status" value="1"/>
</dbReference>
<name>A0A182SFS0_9DIPT</name>
<feature type="region of interest" description="Disordered" evidence="2">
    <location>
        <begin position="87"/>
        <end position="118"/>
    </location>
</feature>